<feature type="domain" description="Thioredoxin" evidence="2">
    <location>
        <begin position="1"/>
        <end position="140"/>
    </location>
</feature>
<evidence type="ECO:0000259" key="2">
    <source>
        <dbReference type="PROSITE" id="PS51352"/>
    </source>
</evidence>
<dbReference type="Proteomes" id="UP000198853">
    <property type="component" value="Unassembled WGS sequence"/>
</dbReference>
<organism evidence="3 4">
    <name type="scientific">Natribacillus halophilus</name>
    <dbReference type="NCBI Taxonomy" id="549003"/>
    <lineage>
        <taxon>Bacteria</taxon>
        <taxon>Bacillati</taxon>
        <taxon>Bacillota</taxon>
        <taxon>Bacilli</taxon>
        <taxon>Bacillales</taxon>
        <taxon>Bacillaceae</taxon>
        <taxon>Natribacillus</taxon>
    </lineage>
</organism>
<dbReference type="CDD" id="cd02966">
    <property type="entry name" value="TlpA_like_family"/>
    <property type="match status" value="1"/>
</dbReference>
<dbReference type="InterPro" id="IPR000866">
    <property type="entry name" value="AhpC/TSA"/>
</dbReference>
<sequence length="141" mass="16003">MKQAPAFSLYNPYKEREVTNEDFAGTPLLLTFWTSWCPDSQRDLQKKEALYPKIDKSALAMLNVNVPGRERAPQAGQKYVESHELLIPMVEDAGTDAYERYQCQGVPTTVLITADGKVARQFGDKTPFEDIMYHMAKLVDI</sequence>
<dbReference type="SUPFAM" id="SSF52833">
    <property type="entry name" value="Thioredoxin-like"/>
    <property type="match status" value="1"/>
</dbReference>
<reference evidence="3 4" key="1">
    <citation type="submission" date="2016-10" db="EMBL/GenBank/DDBJ databases">
        <authorList>
            <person name="de Groot N.N."/>
        </authorList>
    </citation>
    <scope>NUCLEOTIDE SEQUENCE [LARGE SCALE GENOMIC DNA]</scope>
    <source>
        <strain evidence="3 4">DSM 21771</strain>
    </source>
</reference>
<evidence type="ECO:0000313" key="4">
    <source>
        <dbReference type="Proteomes" id="UP000198853"/>
    </source>
</evidence>
<dbReference type="InterPro" id="IPR050553">
    <property type="entry name" value="Thioredoxin_ResA/DsbE_sf"/>
</dbReference>
<dbReference type="EMBL" id="FNEN01000001">
    <property type="protein sequence ID" value="SDI27699.1"/>
    <property type="molecule type" value="Genomic_DNA"/>
</dbReference>
<accession>A0A1G8J8V7</accession>
<dbReference type="RefSeq" id="WP_090395599.1">
    <property type="nucleotide sequence ID" value="NZ_FNEN01000001.1"/>
</dbReference>
<keyword evidence="4" id="KW-1185">Reference proteome</keyword>
<name>A0A1G8J8V7_9BACI</name>
<dbReference type="AlphaFoldDB" id="A0A1G8J8V7"/>
<dbReference type="PANTHER" id="PTHR42852">
    <property type="entry name" value="THIOL:DISULFIDE INTERCHANGE PROTEIN DSBE"/>
    <property type="match status" value="1"/>
</dbReference>
<dbReference type="InterPro" id="IPR013766">
    <property type="entry name" value="Thioredoxin_domain"/>
</dbReference>
<evidence type="ECO:0000256" key="1">
    <source>
        <dbReference type="ARBA" id="ARBA00023157"/>
    </source>
</evidence>
<gene>
    <name evidence="3" type="ORF">SAMN04488123_101105</name>
</gene>
<dbReference type="GO" id="GO:0016209">
    <property type="term" value="F:antioxidant activity"/>
    <property type="evidence" value="ECO:0007669"/>
    <property type="project" value="InterPro"/>
</dbReference>
<dbReference type="OrthoDB" id="25753at2"/>
<dbReference type="PANTHER" id="PTHR42852:SF13">
    <property type="entry name" value="PROTEIN DIPZ"/>
    <property type="match status" value="1"/>
</dbReference>
<dbReference type="GO" id="GO:0016491">
    <property type="term" value="F:oxidoreductase activity"/>
    <property type="evidence" value="ECO:0007669"/>
    <property type="project" value="InterPro"/>
</dbReference>
<dbReference type="Gene3D" id="3.40.30.10">
    <property type="entry name" value="Glutaredoxin"/>
    <property type="match status" value="1"/>
</dbReference>
<dbReference type="PROSITE" id="PS51352">
    <property type="entry name" value="THIOREDOXIN_2"/>
    <property type="match status" value="1"/>
</dbReference>
<dbReference type="InterPro" id="IPR036249">
    <property type="entry name" value="Thioredoxin-like_sf"/>
</dbReference>
<evidence type="ECO:0000313" key="3">
    <source>
        <dbReference type="EMBL" id="SDI27699.1"/>
    </source>
</evidence>
<proteinExistence type="predicted"/>
<dbReference type="Pfam" id="PF00578">
    <property type="entry name" value="AhpC-TSA"/>
    <property type="match status" value="1"/>
</dbReference>
<protein>
    <submittedName>
        <fullName evidence="3">Peroxiredoxin</fullName>
    </submittedName>
</protein>
<keyword evidence="1" id="KW-1015">Disulfide bond</keyword>